<dbReference type="PANTHER" id="PTHR13593:SF148">
    <property type="entry name" value="PHOSPHATIDYLINOSITOL-SPECIFIC PHOSPHOLIPASE C X DOMAIN-CONTAINING PROTEIN"/>
    <property type="match status" value="1"/>
</dbReference>
<protein>
    <submittedName>
        <fullName evidence="2">Phosphatidylinositol-specific phospholipase</fullName>
    </submittedName>
</protein>
<dbReference type="GO" id="GO:0008081">
    <property type="term" value="F:phosphoric diester hydrolase activity"/>
    <property type="evidence" value="ECO:0007669"/>
    <property type="project" value="InterPro"/>
</dbReference>
<evidence type="ECO:0000313" key="2">
    <source>
        <dbReference type="EMBL" id="KAJ9137297.1"/>
    </source>
</evidence>
<dbReference type="InterPro" id="IPR000909">
    <property type="entry name" value="PLipase_C_PInositol-sp_X_dom"/>
</dbReference>
<dbReference type="PROSITE" id="PS50007">
    <property type="entry name" value="PIPLC_X_DOMAIN"/>
    <property type="match status" value="1"/>
</dbReference>
<dbReference type="Gene3D" id="3.20.20.190">
    <property type="entry name" value="Phosphatidylinositol (PI) phosphodiesterase"/>
    <property type="match status" value="1"/>
</dbReference>
<dbReference type="SMART" id="SM00148">
    <property type="entry name" value="PLCXc"/>
    <property type="match status" value="1"/>
</dbReference>
<dbReference type="Gene3D" id="2.120.10.70">
    <property type="entry name" value="Fucose-specific lectin"/>
    <property type="match status" value="1"/>
</dbReference>
<comment type="caution">
    <text evidence="2">The sequence shown here is derived from an EMBL/GenBank/DDBJ whole genome shotgun (WGS) entry which is preliminary data.</text>
</comment>
<feature type="domain" description="Phosphatidylinositol-specific phospholipase C X" evidence="1">
    <location>
        <begin position="311"/>
        <end position="469"/>
    </location>
</feature>
<dbReference type="EMBL" id="JANBVO010000035">
    <property type="protein sequence ID" value="KAJ9137297.1"/>
    <property type="molecule type" value="Genomic_DNA"/>
</dbReference>
<keyword evidence="3" id="KW-1185">Reference proteome</keyword>
<proteinExistence type="predicted"/>
<dbReference type="InterPro" id="IPR051057">
    <property type="entry name" value="PI-PLC_domain"/>
</dbReference>
<accession>A0AA38RD14</accession>
<dbReference type="PANTHER" id="PTHR13593">
    <property type="match status" value="1"/>
</dbReference>
<dbReference type="InterPro" id="IPR017946">
    <property type="entry name" value="PLC-like_Pdiesterase_TIM-brl"/>
</dbReference>
<sequence length="672" mass="72363">MEWAPHGLSSSGLLQELGHGQSKSTPAVATHRGSLWCLWEDFNGDLWYARTIKEGEFGPRQAFPQGGLPVLANLNGQLHAVIALEATGELVHYCYDADEKLEWDNLGGLDASAGVIAHSTPALVAFHNKLFLTFLRDSQLYLTIWTASDQQWTPPVPLAPDHQLFSGVPALFVLGGVLHLLCADASPDREILGYRYDYIAATWSPCDDVSEGKAASGVSAASYGRNAYLGFIEAGPGDESHAAYVAAYTGGAWQPQESVGGATAACPPQMAVLNGRVHAIFADDTPTRDLRWYSRPALGYSLASWMAAVPDATPLSAMTIPGTHDTCARSSVPFVRTQYLTVTQQLALGIRFLDLRLRVRGEDGGLYCYHGGMPIDLPRYLPFESVMAEVFAFLRPAGRPPTETVLVSINNDDSSEQERADPAPFYAAVADAIARAPPLPDGTSPWLVAPSAAPPTLGAARGRAVLLRRYHADPAVHARAHLGLLDLSAWVNDSADFTIVTPAGARVRLQDKWKYAERMALQELVAHKSSLVQRMMERAAPGWTPAPKSKEEAIVPPAAAEEGEEEGAGGVEADGAEVRPPAEATWFVNFCSAVGDPVEHGEMAEAKWIAVGAHSNFVGKWVDGMNVVTRNYLEERSAGGAGGRQRLGIVPLDYPELPEDNDLVAKLIETNF</sequence>
<organism evidence="2 3">
    <name type="scientific">Pleurostoma richardsiae</name>
    <dbReference type="NCBI Taxonomy" id="41990"/>
    <lineage>
        <taxon>Eukaryota</taxon>
        <taxon>Fungi</taxon>
        <taxon>Dikarya</taxon>
        <taxon>Ascomycota</taxon>
        <taxon>Pezizomycotina</taxon>
        <taxon>Sordariomycetes</taxon>
        <taxon>Sordariomycetidae</taxon>
        <taxon>Calosphaeriales</taxon>
        <taxon>Pleurostomataceae</taxon>
        <taxon>Pleurostoma</taxon>
    </lineage>
</organism>
<dbReference type="SUPFAM" id="SSF51695">
    <property type="entry name" value="PLC-like phosphodiesterases"/>
    <property type="match status" value="1"/>
</dbReference>
<evidence type="ECO:0000259" key="1">
    <source>
        <dbReference type="SMART" id="SM00148"/>
    </source>
</evidence>
<gene>
    <name evidence="2" type="ORF">NKR23_g9250</name>
</gene>
<evidence type="ECO:0000313" key="3">
    <source>
        <dbReference type="Proteomes" id="UP001174694"/>
    </source>
</evidence>
<reference evidence="2" key="1">
    <citation type="submission" date="2022-07" db="EMBL/GenBank/DDBJ databases">
        <title>Fungi with potential for degradation of polypropylene.</title>
        <authorList>
            <person name="Gostincar C."/>
        </authorList>
    </citation>
    <scope>NUCLEOTIDE SEQUENCE</scope>
    <source>
        <strain evidence="2">EXF-13308</strain>
    </source>
</reference>
<dbReference type="GO" id="GO:0006629">
    <property type="term" value="P:lipid metabolic process"/>
    <property type="evidence" value="ECO:0007669"/>
    <property type="project" value="InterPro"/>
</dbReference>
<name>A0AA38RD14_9PEZI</name>
<dbReference type="Proteomes" id="UP001174694">
    <property type="component" value="Unassembled WGS sequence"/>
</dbReference>
<dbReference type="SUPFAM" id="SSF89372">
    <property type="entry name" value="Fucose-specific lectin"/>
    <property type="match status" value="1"/>
</dbReference>
<dbReference type="AlphaFoldDB" id="A0AA38RD14"/>